<keyword evidence="4" id="KW-1185">Reference proteome</keyword>
<name>A0A517SEU8_9PLAN</name>
<dbReference type="KEGG" id="ccos:Pan44_26900"/>
<feature type="transmembrane region" description="Helical" evidence="2">
    <location>
        <begin position="44"/>
        <end position="64"/>
    </location>
</feature>
<proteinExistence type="predicted"/>
<keyword evidence="2" id="KW-1133">Transmembrane helix</keyword>
<gene>
    <name evidence="3" type="ORF">Pan44_26900</name>
</gene>
<reference evidence="3 4" key="1">
    <citation type="submission" date="2019-02" db="EMBL/GenBank/DDBJ databases">
        <title>Deep-cultivation of Planctomycetes and their phenomic and genomic characterization uncovers novel biology.</title>
        <authorList>
            <person name="Wiegand S."/>
            <person name="Jogler M."/>
            <person name="Boedeker C."/>
            <person name="Pinto D."/>
            <person name="Vollmers J."/>
            <person name="Rivas-Marin E."/>
            <person name="Kohn T."/>
            <person name="Peeters S.H."/>
            <person name="Heuer A."/>
            <person name="Rast P."/>
            <person name="Oberbeckmann S."/>
            <person name="Bunk B."/>
            <person name="Jeske O."/>
            <person name="Meyerdierks A."/>
            <person name="Storesund J.E."/>
            <person name="Kallscheuer N."/>
            <person name="Luecker S."/>
            <person name="Lage O.M."/>
            <person name="Pohl T."/>
            <person name="Merkel B.J."/>
            <person name="Hornburger P."/>
            <person name="Mueller R.-W."/>
            <person name="Bruemmer F."/>
            <person name="Labrenz M."/>
            <person name="Spormann A.M."/>
            <person name="Op den Camp H."/>
            <person name="Overmann J."/>
            <person name="Amann R."/>
            <person name="Jetten M.S.M."/>
            <person name="Mascher T."/>
            <person name="Medema M.H."/>
            <person name="Devos D.P."/>
            <person name="Kaster A.-K."/>
            <person name="Ovreas L."/>
            <person name="Rohde M."/>
            <person name="Galperin M.Y."/>
            <person name="Jogler C."/>
        </authorList>
    </citation>
    <scope>NUCLEOTIDE SEQUENCE [LARGE SCALE GENOMIC DNA]</scope>
    <source>
        <strain evidence="3 4">Pan44</strain>
    </source>
</reference>
<accession>A0A517SEU8</accession>
<evidence type="ECO:0000313" key="4">
    <source>
        <dbReference type="Proteomes" id="UP000315700"/>
    </source>
</evidence>
<protein>
    <submittedName>
        <fullName evidence="3">Uncharacterized protein</fullName>
    </submittedName>
</protein>
<evidence type="ECO:0000256" key="2">
    <source>
        <dbReference type="SAM" id="Phobius"/>
    </source>
</evidence>
<keyword evidence="2" id="KW-0472">Membrane</keyword>
<dbReference type="EMBL" id="CP036271">
    <property type="protein sequence ID" value="QDT54655.1"/>
    <property type="molecule type" value="Genomic_DNA"/>
</dbReference>
<evidence type="ECO:0000256" key="1">
    <source>
        <dbReference type="SAM" id="MobiDB-lite"/>
    </source>
</evidence>
<keyword evidence="2" id="KW-0812">Transmembrane</keyword>
<feature type="region of interest" description="Disordered" evidence="1">
    <location>
        <begin position="135"/>
        <end position="157"/>
    </location>
</feature>
<organism evidence="3 4">
    <name type="scientific">Caulifigura coniformis</name>
    <dbReference type="NCBI Taxonomy" id="2527983"/>
    <lineage>
        <taxon>Bacteria</taxon>
        <taxon>Pseudomonadati</taxon>
        <taxon>Planctomycetota</taxon>
        <taxon>Planctomycetia</taxon>
        <taxon>Planctomycetales</taxon>
        <taxon>Planctomycetaceae</taxon>
        <taxon>Caulifigura</taxon>
    </lineage>
</organism>
<dbReference type="Proteomes" id="UP000315700">
    <property type="component" value="Chromosome"/>
</dbReference>
<sequence length="157" mass="16726">MSVFLALLPRLLMFLIAPLLGGTAATNVVGMASGDNVVDGWNLGLTLTSLLGTLGTFFTGWKLAPITRSGVLKAFDTLNSFVDAFLKVGKPDDGWKEMILQGIYQLLQKLHAGDKVQLAHVSAMATRNVMTRLGEPAESPEFPDAEEPGPAQAKTGK</sequence>
<evidence type="ECO:0000313" key="3">
    <source>
        <dbReference type="EMBL" id="QDT54655.1"/>
    </source>
</evidence>
<dbReference type="AlphaFoldDB" id="A0A517SEU8"/>
<dbReference type="InParanoid" id="A0A517SEU8"/>
<dbReference type="RefSeq" id="WP_145030494.1">
    <property type="nucleotide sequence ID" value="NZ_CP036271.1"/>
</dbReference>